<dbReference type="Pfam" id="PF12937">
    <property type="entry name" value="F-box-like"/>
    <property type="match status" value="1"/>
</dbReference>
<organism evidence="3 4">
    <name type="scientific">Megalurothrips usitatus</name>
    <name type="common">bean blossom thrips</name>
    <dbReference type="NCBI Taxonomy" id="439358"/>
    <lineage>
        <taxon>Eukaryota</taxon>
        <taxon>Metazoa</taxon>
        <taxon>Ecdysozoa</taxon>
        <taxon>Arthropoda</taxon>
        <taxon>Hexapoda</taxon>
        <taxon>Insecta</taxon>
        <taxon>Pterygota</taxon>
        <taxon>Neoptera</taxon>
        <taxon>Paraneoptera</taxon>
        <taxon>Thysanoptera</taxon>
        <taxon>Terebrantia</taxon>
        <taxon>Thripoidea</taxon>
        <taxon>Thripidae</taxon>
        <taxon>Megalurothrips</taxon>
    </lineage>
</organism>
<protein>
    <recommendedName>
        <fullName evidence="2">F-box domain-containing protein</fullName>
    </recommendedName>
</protein>
<dbReference type="PROSITE" id="PS50181">
    <property type="entry name" value="FBOX"/>
    <property type="match status" value="1"/>
</dbReference>
<reference evidence="3" key="1">
    <citation type="submission" date="2022-12" db="EMBL/GenBank/DDBJ databases">
        <title>Chromosome-level genome assembly of the bean flower thrips Megalurothrips usitatus.</title>
        <authorList>
            <person name="Ma L."/>
            <person name="Liu Q."/>
            <person name="Li H."/>
            <person name="Cai W."/>
        </authorList>
    </citation>
    <scope>NUCLEOTIDE SEQUENCE</scope>
    <source>
        <strain evidence="3">Cailab_2022a</strain>
    </source>
</reference>
<feature type="region of interest" description="Disordered" evidence="1">
    <location>
        <begin position="56"/>
        <end position="228"/>
    </location>
</feature>
<feature type="compositionally biased region" description="Low complexity" evidence="1">
    <location>
        <begin position="199"/>
        <end position="221"/>
    </location>
</feature>
<dbReference type="SUPFAM" id="SSF81383">
    <property type="entry name" value="F-box domain"/>
    <property type="match status" value="1"/>
</dbReference>
<comment type="caution">
    <text evidence="3">The sequence shown here is derived from an EMBL/GenBank/DDBJ whole genome shotgun (WGS) entry which is preliminary data.</text>
</comment>
<dbReference type="InterPro" id="IPR001810">
    <property type="entry name" value="F-box_dom"/>
</dbReference>
<dbReference type="EMBL" id="JAPTSV010000847">
    <property type="protein sequence ID" value="KAJ1518872.1"/>
    <property type="molecule type" value="Genomic_DNA"/>
</dbReference>
<feature type="compositionally biased region" description="Polar residues" evidence="1">
    <location>
        <begin position="16"/>
        <end position="26"/>
    </location>
</feature>
<evidence type="ECO:0000256" key="1">
    <source>
        <dbReference type="SAM" id="MobiDB-lite"/>
    </source>
</evidence>
<feature type="compositionally biased region" description="Low complexity" evidence="1">
    <location>
        <begin position="61"/>
        <end position="192"/>
    </location>
</feature>
<feature type="region of interest" description="Disordered" evidence="1">
    <location>
        <begin position="1"/>
        <end position="34"/>
    </location>
</feature>
<dbReference type="EMBL" id="JAPTSV010000847">
    <property type="protein sequence ID" value="KAJ1518869.1"/>
    <property type="molecule type" value="Genomic_DNA"/>
</dbReference>
<evidence type="ECO:0000313" key="3">
    <source>
        <dbReference type="EMBL" id="KAJ1518872.1"/>
    </source>
</evidence>
<evidence type="ECO:0000313" key="4">
    <source>
        <dbReference type="Proteomes" id="UP001075354"/>
    </source>
</evidence>
<dbReference type="Proteomes" id="UP001075354">
    <property type="component" value="Unassembled WGS sequence"/>
</dbReference>
<accession>A0AAV7X360</accession>
<evidence type="ECO:0000259" key="2">
    <source>
        <dbReference type="PROSITE" id="PS50181"/>
    </source>
</evidence>
<dbReference type="Gene3D" id="1.20.1280.50">
    <property type="match status" value="1"/>
</dbReference>
<dbReference type="InterPro" id="IPR036047">
    <property type="entry name" value="F-box-like_dom_sf"/>
</dbReference>
<name>A0AAV7X360_9NEOP</name>
<dbReference type="AlphaFoldDB" id="A0AAV7X360"/>
<sequence length="721" mass="78272">MLTRHRAKDEGAVLPSTFQESQQSRVVSKRTSARIAALPTQRPLVRTEVQSARQVMERRSVTSASRAAASAQLASKRRAAASQRASKSRTAASAQRASKSRTAASAQRASKSRTAASAQRASKSRTAASAQRASKSRTAASAQLASKSRTAASAQRASKSRTSASARRASKSRAAASTQQALKDSAAASAQRSSKRRAAASAQRASKSRAAASAQRAPKSRTAASAQRALKGRAVRAAKFSTTIAALSDQTLVDIFSYVDTDTLLEISKVCRRWAELSVSRSLWGSVLIPAATDEDFIKMLRLLRRSRAIPPYTDLIIKTAVSPSLGGAAFTEKGSRLEVSPPTPLMLAMCLRELVKPTVSRLVLTDYGRLLMTQLEAFHIWDAIASKVSTLSSLELNVHRSTRLLSTTYQWLERQRGLRLSALSVSVWGAGALSTPSLPLQSLLRVFGPQLSTLYLRPEDHQSALRWCSSFVTHFGAVLLPTLPNVLERMYRLKHLFLYASDSGGQELELLRQVVDLRNMQYSLLQLEVYAKFKEAESAGTIAGSAETLAAVSQCQCLRWLHLSGFGSLMADPRRGQPALAGLLSGLGSLKWISLNLPPCIVLLGNPDSGRGSSLLGSVADLLPESLYLLMLDGNDHACERQGCVSAVFNPASLRRLQGRATPLHIQVTHRCPSMHQLPKQFIILPHAKDAYCQDCRICSRLVYSLKSFNTYSFEDLLSI</sequence>
<feature type="domain" description="F-box" evidence="2">
    <location>
        <begin position="241"/>
        <end position="287"/>
    </location>
</feature>
<gene>
    <name evidence="3" type="ORF">ONE63_011520</name>
</gene>
<proteinExistence type="predicted"/>
<keyword evidence="4" id="KW-1185">Reference proteome</keyword>